<organism evidence="1 2">
    <name type="scientific">Helicocarpus griseus UAMH5409</name>
    <dbReference type="NCBI Taxonomy" id="1447875"/>
    <lineage>
        <taxon>Eukaryota</taxon>
        <taxon>Fungi</taxon>
        <taxon>Dikarya</taxon>
        <taxon>Ascomycota</taxon>
        <taxon>Pezizomycotina</taxon>
        <taxon>Eurotiomycetes</taxon>
        <taxon>Eurotiomycetidae</taxon>
        <taxon>Onygenales</taxon>
        <taxon>Ajellomycetaceae</taxon>
        <taxon>Helicocarpus</taxon>
    </lineage>
</organism>
<protein>
    <submittedName>
        <fullName evidence="1">Uncharacterized protein</fullName>
    </submittedName>
</protein>
<dbReference type="EMBL" id="PDNB01000225">
    <property type="protein sequence ID" value="PGG98427.1"/>
    <property type="molecule type" value="Genomic_DNA"/>
</dbReference>
<reference evidence="1 2" key="1">
    <citation type="submission" date="2017-10" db="EMBL/GenBank/DDBJ databases">
        <title>Comparative genomics in systemic dimorphic fungi from Ajellomycetaceae.</title>
        <authorList>
            <person name="Munoz J.F."/>
            <person name="Mcewen J.G."/>
            <person name="Clay O.K."/>
            <person name="Cuomo C.A."/>
        </authorList>
    </citation>
    <scope>NUCLEOTIDE SEQUENCE [LARGE SCALE GENOMIC DNA]</scope>
    <source>
        <strain evidence="1 2">UAMH5409</strain>
    </source>
</reference>
<dbReference type="AlphaFoldDB" id="A0A2B7WPL1"/>
<evidence type="ECO:0000313" key="1">
    <source>
        <dbReference type="EMBL" id="PGG98427.1"/>
    </source>
</evidence>
<accession>A0A2B7WPL1</accession>
<name>A0A2B7WPL1_9EURO</name>
<sequence>MAIMKGKYPIDCGQDEGIASRRLWNDLVLDDAPQSNIFIPHIKKLRALSALLSGLPGQEDREGRATFKARHFWKMLALIGTYASEFDVRELDILDLWQRLKFINDRLYDAYEEIYNHPGKPRELFNIHSSSHQDVVDDMLIWRTILISVLYFTAFDNSTLLESRVREHVVPII</sequence>
<comment type="caution">
    <text evidence="1">The sequence shown here is derived from an EMBL/GenBank/DDBJ whole genome shotgun (WGS) entry which is preliminary data.</text>
</comment>
<gene>
    <name evidence="1" type="ORF">AJ79_08866</name>
</gene>
<evidence type="ECO:0000313" key="2">
    <source>
        <dbReference type="Proteomes" id="UP000223968"/>
    </source>
</evidence>
<keyword evidence="2" id="KW-1185">Reference proteome</keyword>
<proteinExistence type="predicted"/>
<dbReference type="Proteomes" id="UP000223968">
    <property type="component" value="Unassembled WGS sequence"/>
</dbReference>